<name>A0AAD7T7H0_9TELE</name>
<proteinExistence type="inferred from homology"/>
<evidence type="ECO:0000259" key="15">
    <source>
        <dbReference type="PROSITE" id="PS50262"/>
    </source>
</evidence>
<dbReference type="CDD" id="cd14974">
    <property type="entry name" value="7tmA_Anaphylatoxin_R-like"/>
    <property type="match status" value="1"/>
</dbReference>
<keyword evidence="5 14" id="KW-1133">Transmembrane helix</keyword>
<feature type="transmembrane region" description="Helical" evidence="14">
    <location>
        <begin position="41"/>
        <end position="64"/>
    </location>
</feature>
<keyword evidence="2" id="KW-1003">Cell membrane</keyword>
<dbReference type="PANTHER" id="PTHR24225:SF0">
    <property type="entry name" value="N-FORMYL PEPTIDE RECEPTOR 2"/>
    <property type="match status" value="1"/>
</dbReference>
<feature type="transmembrane region" description="Helical" evidence="14">
    <location>
        <begin position="76"/>
        <end position="101"/>
    </location>
</feature>
<dbReference type="GO" id="GO:0006935">
    <property type="term" value="P:chemotaxis"/>
    <property type="evidence" value="ECO:0007669"/>
    <property type="project" value="UniProtKB-KW"/>
</dbReference>
<keyword evidence="6 13" id="KW-0297">G-protein coupled receptor</keyword>
<dbReference type="Pfam" id="PF00001">
    <property type="entry name" value="7tm_1"/>
    <property type="match status" value="1"/>
</dbReference>
<evidence type="ECO:0000256" key="14">
    <source>
        <dbReference type="SAM" id="Phobius"/>
    </source>
</evidence>
<evidence type="ECO:0000313" key="16">
    <source>
        <dbReference type="EMBL" id="KAJ8415267.1"/>
    </source>
</evidence>
<dbReference type="GO" id="GO:0006954">
    <property type="term" value="P:inflammatory response"/>
    <property type="evidence" value="ECO:0007669"/>
    <property type="project" value="TreeGrafter"/>
</dbReference>
<evidence type="ECO:0000256" key="1">
    <source>
        <dbReference type="ARBA" id="ARBA00004651"/>
    </source>
</evidence>
<feature type="transmembrane region" description="Helical" evidence="14">
    <location>
        <begin position="155"/>
        <end position="175"/>
    </location>
</feature>
<evidence type="ECO:0000313" key="17">
    <source>
        <dbReference type="Proteomes" id="UP001221898"/>
    </source>
</evidence>
<dbReference type="Gene3D" id="1.20.1070.10">
    <property type="entry name" value="Rhodopsin 7-helix transmembrane proteins"/>
    <property type="match status" value="1"/>
</dbReference>
<protein>
    <recommendedName>
        <fullName evidence="15">G-protein coupled receptors family 1 profile domain-containing protein</fullName>
    </recommendedName>
</protein>
<evidence type="ECO:0000256" key="13">
    <source>
        <dbReference type="RuleBase" id="RU000688"/>
    </source>
</evidence>
<keyword evidence="4 13" id="KW-0812">Transmembrane</keyword>
<dbReference type="FunFam" id="1.20.1070.10:FF:000034">
    <property type="entry name" value="G-protein coupled receptor 1"/>
    <property type="match status" value="1"/>
</dbReference>
<evidence type="ECO:0000256" key="11">
    <source>
        <dbReference type="ARBA" id="ARBA00023224"/>
    </source>
</evidence>
<reference evidence="16" key="1">
    <citation type="journal article" date="2023" name="Science">
        <title>Genome structures resolve the early diversification of teleost fishes.</title>
        <authorList>
            <person name="Parey E."/>
            <person name="Louis A."/>
            <person name="Montfort J."/>
            <person name="Bouchez O."/>
            <person name="Roques C."/>
            <person name="Iampietro C."/>
            <person name="Lluch J."/>
            <person name="Castinel A."/>
            <person name="Donnadieu C."/>
            <person name="Desvignes T."/>
            <person name="Floi Bucao C."/>
            <person name="Jouanno E."/>
            <person name="Wen M."/>
            <person name="Mejri S."/>
            <person name="Dirks R."/>
            <person name="Jansen H."/>
            <person name="Henkel C."/>
            <person name="Chen W.J."/>
            <person name="Zahm M."/>
            <person name="Cabau C."/>
            <person name="Klopp C."/>
            <person name="Thompson A.W."/>
            <person name="Robinson-Rechavi M."/>
            <person name="Braasch I."/>
            <person name="Lecointre G."/>
            <person name="Bobe J."/>
            <person name="Postlethwait J.H."/>
            <person name="Berthelot C."/>
            <person name="Roest Crollius H."/>
            <person name="Guiguen Y."/>
        </authorList>
    </citation>
    <scope>NUCLEOTIDE SEQUENCE</scope>
    <source>
        <strain evidence="16">NC1722</strain>
    </source>
</reference>
<dbReference type="InterPro" id="IPR017452">
    <property type="entry name" value="GPCR_Rhodpsn_7TM"/>
</dbReference>
<dbReference type="PRINTS" id="PR00526">
    <property type="entry name" value="FMETLEUPHER"/>
</dbReference>
<dbReference type="GO" id="GO:0004875">
    <property type="term" value="F:complement receptor activity"/>
    <property type="evidence" value="ECO:0007669"/>
    <property type="project" value="TreeGrafter"/>
</dbReference>
<feature type="domain" description="G-protein coupled receptors family 1 profile" evidence="15">
    <location>
        <begin position="57"/>
        <end position="297"/>
    </location>
</feature>
<evidence type="ECO:0000256" key="3">
    <source>
        <dbReference type="ARBA" id="ARBA00022500"/>
    </source>
</evidence>
<dbReference type="InterPro" id="IPR000826">
    <property type="entry name" value="Formyl_rcpt-rel"/>
</dbReference>
<feature type="transmembrane region" description="Helical" evidence="14">
    <location>
        <begin position="240"/>
        <end position="259"/>
    </location>
</feature>
<keyword evidence="11 13" id="KW-0807">Transducer</keyword>
<evidence type="ECO:0000256" key="12">
    <source>
        <dbReference type="ARBA" id="ARBA00025736"/>
    </source>
</evidence>
<dbReference type="AlphaFoldDB" id="A0AAD7T7H0"/>
<comment type="similarity">
    <text evidence="13">Belongs to the G-protein coupled receptor 1 family.</text>
</comment>
<accession>A0AAD7T7H0</accession>
<evidence type="ECO:0000256" key="7">
    <source>
        <dbReference type="ARBA" id="ARBA00023136"/>
    </source>
</evidence>
<keyword evidence="7 14" id="KW-0472">Membrane</keyword>
<comment type="caution">
    <text evidence="16">The sequence shown here is derived from an EMBL/GenBank/DDBJ whole genome shotgun (WGS) entry which is preliminary data.</text>
</comment>
<evidence type="ECO:0000256" key="5">
    <source>
        <dbReference type="ARBA" id="ARBA00022989"/>
    </source>
</evidence>
<comment type="subcellular location">
    <subcellularLocation>
        <location evidence="1">Cell membrane</location>
        <topology evidence="1">Multi-pass membrane protein</topology>
    </subcellularLocation>
</comment>
<dbReference type="PANTHER" id="PTHR24225">
    <property type="entry name" value="CHEMOTACTIC RECEPTOR"/>
    <property type="match status" value="1"/>
</dbReference>
<evidence type="ECO:0000256" key="6">
    <source>
        <dbReference type="ARBA" id="ARBA00023040"/>
    </source>
</evidence>
<dbReference type="GO" id="GO:0004930">
    <property type="term" value="F:G protein-coupled receptor activity"/>
    <property type="evidence" value="ECO:0007669"/>
    <property type="project" value="UniProtKB-KW"/>
</dbReference>
<gene>
    <name evidence="16" type="ORF">AAFF_G00422470</name>
</gene>
<keyword evidence="3" id="KW-0145">Chemotaxis</keyword>
<dbReference type="PROSITE" id="PS00237">
    <property type="entry name" value="G_PROTEIN_RECEP_F1_1"/>
    <property type="match status" value="1"/>
</dbReference>
<dbReference type="GO" id="GO:0005886">
    <property type="term" value="C:plasma membrane"/>
    <property type="evidence" value="ECO:0007669"/>
    <property type="project" value="UniProtKB-SubCell"/>
</dbReference>
<keyword evidence="8" id="KW-1015">Disulfide bond</keyword>
<dbReference type="GO" id="GO:0007204">
    <property type="term" value="P:positive regulation of cytosolic calcium ion concentration"/>
    <property type="evidence" value="ECO:0007669"/>
    <property type="project" value="TreeGrafter"/>
</dbReference>
<dbReference type="InterPro" id="IPR000276">
    <property type="entry name" value="GPCR_Rhodpsn"/>
</dbReference>
<sequence>MNQSNDVNENSYDYDYDYSPTNNTIYGTISLQMDTVSALQVILPMVNIIIFLLGVCGNGIVIWISGVKMKKSVNTTWYLSLAVSDFVFCVSLPFTIASMAASDWLFGLFMCKFTSFVMMLNMFSSIFLLVLISVDRSVSVVFPVWSQNHRTVKAASALVMFAWGISVVLSVPSAISRKIKTHNGKTICLINYGAGYIHQTVGLSRFVCGFVIPFLIITICYSIIVMKLKSNHMTKSSKPFKVMSALIATFFVCWFPYHIFILLEFNNKKHHPDILKTGLMVSSTLASANSSLNPLLYAFMGKDFKKMCWGSFLSKIENALGDDTHTTSKGQSHTLDSKVSTLI</sequence>
<feature type="transmembrane region" description="Helical" evidence="14">
    <location>
        <begin position="203"/>
        <end position="228"/>
    </location>
</feature>
<keyword evidence="9 13" id="KW-0675">Receptor</keyword>
<dbReference type="SUPFAM" id="SSF81321">
    <property type="entry name" value="Family A G protein-coupled receptor-like"/>
    <property type="match status" value="1"/>
</dbReference>
<feature type="transmembrane region" description="Helical" evidence="14">
    <location>
        <begin position="113"/>
        <end position="134"/>
    </location>
</feature>
<evidence type="ECO:0000256" key="9">
    <source>
        <dbReference type="ARBA" id="ARBA00023170"/>
    </source>
</evidence>
<dbReference type="PRINTS" id="PR00237">
    <property type="entry name" value="GPCRRHODOPSN"/>
</dbReference>
<dbReference type="PROSITE" id="PS50262">
    <property type="entry name" value="G_PROTEIN_RECEP_F1_2"/>
    <property type="match status" value="1"/>
</dbReference>
<keyword evidence="10" id="KW-0325">Glycoprotein</keyword>
<dbReference type="Proteomes" id="UP001221898">
    <property type="component" value="Unassembled WGS sequence"/>
</dbReference>
<evidence type="ECO:0000256" key="10">
    <source>
        <dbReference type="ARBA" id="ARBA00023180"/>
    </source>
</evidence>
<comment type="similarity">
    <text evidence="12">Belongs to the chemokine-like receptor (CMKLR) family.</text>
</comment>
<keyword evidence="17" id="KW-1185">Reference proteome</keyword>
<evidence type="ECO:0000256" key="2">
    <source>
        <dbReference type="ARBA" id="ARBA00022475"/>
    </source>
</evidence>
<organism evidence="16 17">
    <name type="scientific">Aldrovandia affinis</name>
    <dbReference type="NCBI Taxonomy" id="143900"/>
    <lineage>
        <taxon>Eukaryota</taxon>
        <taxon>Metazoa</taxon>
        <taxon>Chordata</taxon>
        <taxon>Craniata</taxon>
        <taxon>Vertebrata</taxon>
        <taxon>Euteleostomi</taxon>
        <taxon>Actinopterygii</taxon>
        <taxon>Neopterygii</taxon>
        <taxon>Teleostei</taxon>
        <taxon>Notacanthiformes</taxon>
        <taxon>Halosauridae</taxon>
        <taxon>Aldrovandia</taxon>
    </lineage>
</organism>
<dbReference type="GO" id="GO:0007200">
    <property type="term" value="P:phospholipase C-activating G protein-coupled receptor signaling pathway"/>
    <property type="evidence" value="ECO:0007669"/>
    <property type="project" value="TreeGrafter"/>
</dbReference>
<dbReference type="EMBL" id="JAINUG010000009">
    <property type="protein sequence ID" value="KAJ8415267.1"/>
    <property type="molecule type" value="Genomic_DNA"/>
</dbReference>
<evidence type="ECO:0000256" key="8">
    <source>
        <dbReference type="ARBA" id="ARBA00023157"/>
    </source>
</evidence>
<evidence type="ECO:0000256" key="4">
    <source>
        <dbReference type="ARBA" id="ARBA00022692"/>
    </source>
</evidence>
<feature type="transmembrane region" description="Helical" evidence="14">
    <location>
        <begin position="279"/>
        <end position="299"/>
    </location>
</feature>